<evidence type="ECO:0000313" key="1">
    <source>
        <dbReference type="EMBL" id="JAD47135.1"/>
    </source>
</evidence>
<organism evidence="1">
    <name type="scientific">Arundo donax</name>
    <name type="common">Giant reed</name>
    <name type="synonym">Donax arundinaceus</name>
    <dbReference type="NCBI Taxonomy" id="35708"/>
    <lineage>
        <taxon>Eukaryota</taxon>
        <taxon>Viridiplantae</taxon>
        <taxon>Streptophyta</taxon>
        <taxon>Embryophyta</taxon>
        <taxon>Tracheophyta</taxon>
        <taxon>Spermatophyta</taxon>
        <taxon>Magnoliopsida</taxon>
        <taxon>Liliopsida</taxon>
        <taxon>Poales</taxon>
        <taxon>Poaceae</taxon>
        <taxon>PACMAD clade</taxon>
        <taxon>Arundinoideae</taxon>
        <taxon>Arundineae</taxon>
        <taxon>Arundo</taxon>
    </lineage>
</organism>
<dbReference type="EMBL" id="GBRH01250760">
    <property type="protein sequence ID" value="JAD47135.1"/>
    <property type="molecule type" value="Transcribed_RNA"/>
</dbReference>
<proteinExistence type="predicted"/>
<accession>A0A0A9ADX4</accession>
<reference evidence="1" key="1">
    <citation type="submission" date="2014-09" db="EMBL/GenBank/DDBJ databases">
        <authorList>
            <person name="Magalhaes I.L.F."/>
            <person name="Oliveira U."/>
            <person name="Santos F.R."/>
            <person name="Vidigal T.H.D.A."/>
            <person name="Brescovit A.D."/>
            <person name="Santos A.J."/>
        </authorList>
    </citation>
    <scope>NUCLEOTIDE SEQUENCE</scope>
    <source>
        <tissue evidence="1">Shoot tissue taken approximately 20 cm above the soil surface</tissue>
    </source>
</reference>
<dbReference type="AlphaFoldDB" id="A0A0A9ADX4"/>
<sequence length="20" mass="2168">MKSSHCNGDPFTANTNALIF</sequence>
<reference evidence="1" key="2">
    <citation type="journal article" date="2015" name="Data Brief">
        <title>Shoot transcriptome of the giant reed, Arundo donax.</title>
        <authorList>
            <person name="Barrero R.A."/>
            <person name="Guerrero F.D."/>
            <person name="Moolhuijzen P."/>
            <person name="Goolsby J.A."/>
            <person name="Tidwell J."/>
            <person name="Bellgard S.E."/>
            <person name="Bellgard M.I."/>
        </authorList>
    </citation>
    <scope>NUCLEOTIDE SEQUENCE</scope>
    <source>
        <tissue evidence="1">Shoot tissue taken approximately 20 cm above the soil surface</tissue>
    </source>
</reference>
<protein>
    <submittedName>
        <fullName evidence="1">Uncharacterized protein</fullName>
    </submittedName>
</protein>
<name>A0A0A9ADX4_ARUDO</name>